<dbReference type="AlphaFoldDB" id="A0A0C3NU88"/>
<dbReference type="Proteomes" id="UP000054217">
    <property type="component" value="Unassembled WGS sequence"/>
</dbReference>
<organism evidence="1 2">
    <name type="scientific">Pisolithus tinctorius Marx 270</name>
    <dbReference type="NCBI Taxonomy" id="870435"/>
    <lineage>
        <taxon>Eukaryota</taxon>
        <taxon>Fungi</taxon>
        <taxon>Dikarya</taxon>
        <taxon>Basidiomycota</taxon>
        <taxon>Agaricomycotina</taxon>
        <taxon>Agaricomycetes</taxon>
        <taxon>Agaricomycetidae</taxon>
        <taxon>Boletales</taxon>
        <taxon>Sclerodermatineae</taxon>
        <taxon>Pisolithaceae</taxon>
        <taxon>Pisolithus</taxon>
    </lineage>
</organism>
<sequence length="154" mass="17199">MSANHLPHLSQLVCMATPDPIKVEKAALKEKFITVSMALVAEARCMLDDKEDLWEEKVIWVCQWEKKTGEVFPIIECDRELGVDMKIAMTDGPVVVVADKAYERWVAKEIVWGKIDKDMQRGEEASQDVGKQGASAEVPAAMAKMSHVEVTQLV</sequence>
<accession>A0A0C3NU88</accession>
<reference evidence="2" key="2">
    <citation type="submission" date="2015-01" db="EMBL/GenBank/DDBJ databases">
        <title>Evolutionary Origins and Diversification of the Mycorrhizal Mutualists.</title>
        <authorList>
            <consortium name="DOE Joint Genome Institute"/>
            <consortium name="Mycorrhizal Genomics Consortium"/>
            <person name="Kohler A."/>
            <person name="Kuo A."/>
            <person name="Nagy L.G."/>
            <person name="Floudas D."/>
            <person name="Copeland A."/>
            <person name="Barry K.W."/>
            <person name="Cichocki N."/>
            <person name="Veneault-Fourrey C."/>
            <person name="LaButti K."/>
            <person name="Lindquist E.A."/>
            <person name="Lipzen A."/>
            <person name="Lundell T."/>
            <person name="Morin E."/>
            <person name="Murat C."/>
            <person name="Riley R."/>
            <person name="Ohm R."/>
            <person name="Sun H."/>
            <person name="Tunlid A."/>
            <person name="Henrissat B."/>
            <person name="Grigoriev I.V."/>
            <person name="Hibbett D.S."/>
            <person name="Martin F."/>
        </authorList>
    </citation>
    <scope>NUCLEOTIDE SEQUENCE [LARGE SCALE GENOMIC DNA]</scope>
    <source>
        <strain evidence="2">Marx 270</strain>
    </source>
</reference>
<reference evidence="1 2" key="1">
    <citation type="submission" date="2014-04" db="EMBL/GenBank/DDBJ databases">
        <authorList>
            <consortium name="DOE Joint Genome Institute"/>
            <person name="Kuo A."/>
            <person name="Kohler A."/>
            <person name="Costa M.D."/>
            <person name="Nagy L.G."/>
            <person name="Floudas D."/>
            <person name="Copeland A."/>
            <person name="Barry K.W."/>
            <person name="Cichocki N."/>
            <person name="Veneault-Fourrey C."/>
            <person name="LaButti K."/>
            <person name="Lindquist E.A."/>
            <person name="Lipzen A."/>
            <person name="Lundell T."/>
            <person name="Morin E."/>
            <person name="Murat C."/>
            <person name="Sun H."/>
            <person name="Tunlid A."/>
            <person name="Henrissat B."/>
            <person name="Grigoriev I.V."/>
            <person name="Hibbett D.S."/>
            <person name="Martin F."/>
            <person name="Nordberg H.P."/>
            <person name="Cantor M.N."/>
            <person name="Hua S.X."/>
        </authorList>
    </citation>
    <scope>NUCLEOTIDE SEQUENCE [LARGE SCALE GENOMIC DNA]</scope>
    <source>
        <strain evidence="1 2">Marx 270</strain>
    </source>
</reference>
<dbReference type="HOGENOM" id="CLU_043974_2_0_1"/>
<name>A0A0C3NU88_PISTI</name>
<proteinExistence type="predicted"/>
<keyword evidence="2" id="KW-1185">Reference proteome</keyword>
<dbReference type="InParanoid" id="A0A0C3NU88"/>
<evidence type="ECO:0000313" key="1">
    <source>
        <dbReference type="EMBL" id="KIN99005.1"/>
    </source>
</evidence>
<protein>
    <submittedName>
        <fullName evidence="1">Uncharacterized protein</fullName>
    </submittedName>
</protein>
<evidence type="ECO:0000313" key="2">
    <source>
        <dbReference type="Proteomes" id="UP000054217"/>
    </source>
</evidence>
<dbReference type="OrthoDB" id="2701978at2759"/>
<dbReference type="EMBL" id="KN832009">
    <property type="protein sequence ID" value="KIN99005.1"/>
    <property type="molecule type" value="Genomic_DNA"/>
</dbReference>
<gene>
    <name evidence="1" type="ORF">M404DRAFT_30807</name>
</gene>